<dbReference type="Gramene" id="RZC69519">
    <property type="protein sequence ID" value="RZC69519"/>
    <property type="gene ID" value="C5167_032651"/>
</dbReference>
<sequence>MQSNSGKHCSWLVYIIFIAKYFGCRLRTLFYVAGGSSYKLKSTLQRYAILAKRIFLPVTDKLIYE</sequence>
<evidence type="ECO:0000313" key="3">
    <source>
        <dbReference type="Proteomes" id="UP000316621"/>
    </source>
</evidence>
<evidence type="ECO:0000256" key="1">
    <source>
        <dbReference type="SAM" id="Phobius"/>
    </source>
</evidence>
<name>A0A4Y7KC36_PAPSO</name>
<gene>
    <name evidence="2" type="ORF">C5167_032651</name>
</gene>
<keyword evidence="1" id="KW-1133">Transmembrane helix</keyword>
<accession>A0A4Y7KC36</accession>
<keyword evidence="1" id="KW-0472">Membrane</keyword>
<organism evidence="2 3">
    <name type="scientific">Papaver somniferum</name>
    <name type="common">Opium poppy</name>
    <dbReference type="NCBI Taxonomy" id="3469"/>
    <lineage>
        <taxon>Eukaryota</taxon>
        <taxon>Viridiplantae</taxon>
        <taxon>Streptophyta</taxon>
        <taxon>Embryophyta</taxon>
        <taxon>Tracheophyta</taxon>
        <taxon>Spermatophyta</taxon>
        <taxon>Magnoliopsida</taxon>
        <taxon>Ranunculales</taxon>
        <taxon>Papaveraceae</taxon>
        <taxon>Papaveroideae</taxon>
        <taxon>Papaver</taxon>
    </lineage>
</organism>
<keyword evidence="3" id="KW-1185">Reference proteome</keyword>
<feature type="transmembrane region" description="Helical" evidence="1">
    <location>
        <begin position="12"/>
        <end position="33"/>
    </location>
</feature>
<reference evidence="2 3" key="1">
    <citation type="journal article" date="2018" name="Science">
        <title>The opium poppy genome and morphinan production.</title>
        <authorList>
            <person name="Guo L."/>
            <person name="Winzer T."/>
            <person name="Yang X."/>
            <person name="Li Y."/>
            <person name="Ning Z."/>
            <person name="He Z."/>
            <person name="Teodor R."/>
            <person name="Lu Y."/>
            <person name="Bowser T.A."/>
            <person name="Graham I.A."/>
            <person name="Ye K."/>
        </authorList>
    </citation>
    <scope>NUCLEOTIDE SEQUENCE [LARGE SCALE GENOMIC DNA]</scope>
    <source>
        <strain evidence="3">cv. HN1</strain>
        <tissue evidence="2">Leaves</tissue>
    </source>
</reference>
<protein>
    <submittedName>
        <fullName evidence="2">Uncharacterized protein</fullName>
    </submittedName>
</protein>
<dbReference type="Proteomes" id="UP000316621">
    <property type="component" value="Chromosome 7"/>
</dbReference>
<dbReference type="AlphaFoldDB" id="A0A4Y7KC36"/>
<evidence type="ECO:0000313" key="2">
    <source>
        <dbReference type="EMBL" id="RZC69519.1"/>
    </source>
</evidence>
<keyword evidence="1" id="KW-0812">Transmembrane</keyword>
<dbReference type="EMBL" id="CM010721">
    <property type="protein sequence ID" value="RZC69519.1"/>
    <property type="molecule type" value="Genomic_DNA"/>
</dbReference>
<proteinExistence type="predicted"/>